<protein>
    <submittedName>
        <fullName evidence="2">Thiamine biosynthesis protein</fullName>
    </submittedName>
</protein>
<accession>A0A1I7SIU8</accession>
<dbReference type="Proteomes" id="UP000095284">
    <property type="component" value="Unplaced"/>
</dbReference>
<evidence type="ECO:0000313" key="2">
    <source>
        <dbReference type="WBParaSite" id="BXY_1297100.1"/>
    </source>
</evidence>
<reference evidence="2" key="1">
    <citation type="submission" date="2016-11" db="UniProtKB">
        <authorList>
            <consortium name="WormBaseParasite"/>
        </authorList>
    </citation>
    <scope>IDENTIFICATION</scope>
</reference>
<organism evidence="1 2">
    <name type="scientific">Bursaphelenchus xylophilus</name>
    <name type="common">Pinewood nematode worm</name>
    <name type="synonym">Aphelenchoides xylophilus</name>
    <dbReference type="NCBI Taxonomy" id="6326"/>
    <lineage>
        <taxon>Eukaryota</taxon>
        <taxon>Metazoa</taxon>
        <taxon>Ecdysozoa</taxon>
        <taxon>Nematoda</taxon>
        <taxon>Chromadorea</taxon>
        <taxon>Rhabditida</taxon>
        <taxon>Tylenchina</taxon>
        <taxon>Tylenchomorpha</taxon>
        <taxon>Aphelenchoidea</taxon>
        <taxon>Aphelenchoididae</taxon>
        <taxon>Bursaphelenchus</taxon>
    </lineage>
</organism>
<proteinExistence type="predicted"/>
<name>A0A1I7SIU8_BURXY</name>
<sequence length="287" mass="32947">MRGSAKGTDKLCGSLTVTEYLKDYFLRTGSPIVNVTLENNQYRIEQDSAASDGKTWNVPVFVLDIANKKEHLLWLLKDNSICSRDNVKLDPQKAYIFNNEGKGFAVFNVNDRAALKTLESLKFSELSVHNMQHLLDHVPTGTSYGDVSDIAYGAIVEKKSKVPYFLLRHVDDKRELEVWNILSDDFDYKPTVENRLLGGYFLQPAVRANATSAVRETAKLFEQFKRDCAVGKDIVECPRIVPEYRRAVYDQGAKTEEGLKFLRDYRKRIEAHPLQEWMTPEQNRLQY</sequence>
<evidence type="ECO:0000313" key="1">
    <source>
        <dbReference type="Proteomes" id="UP000095284"/>
    </source>
</evidence>
<dbReference type="AlphaFoldDB" id="A0A1I7SIU8"/>
<dbReference type="WBParaSite" id="BXY_1297100.1">
    <property type="protein sequence ID" value="BXY_1297100.1"/>
    <property type="gene ID" value="BXY_1297100"/>
</dbReference>